<evidence type="ECO:0000256" key="1">
    <source>
        <dbReference type="ARBA" id="ARBA00004141"/>
    </source>
</evidence>
<keyword evidence="4" id="KW-0472">Membrane</keyword>
<feature type="domain" description="Neurotransmitter-gated ion-channel transmembrane" evidence="5">
    <location>
        <begin position="1038"/>
        <end position="1115"/>
    </location>
</feature>
<evidence type="ECO:0000313" key="7">
    <source>
        <dbReference type="Proteomes" id="UP001259832"/>
    </source>
</evidence>
<sequence length="1288" mass="145256">MKLNSLQAVTTATIEETQSWSSIVLKDKLTLEHAAVDINTDQVQYHLHLELEQPIPAPYLANAEYMTLTYPVGGIWKILHLSDNNRKVHCMSWRKTEMDHFEVEELAKKVEAAGNFVDPTNTENSTVEAEDDDLPPTLFPWKMQLGKWGHKQHWFLRDIMPPHESDSIGSNHPGPLTAHLMAGFSPLEVQIEVNAVTSVDTVGQTFTADVTWEVTMPAITTIREDSVLRELMDILEFDENQFEFSNINSMQDEREMTSSLSPAGPVHFTDSTSLALPVKTTSEYLSHLQFSRRVVAVFSEEMTLRSFPVDQQKLTFAFSTGTGVRKSLRITPGAVDAGTFAIANYKLGNVFDVVYHDKVFVGEIDADGDKKVIRFEMMLERRPGYYVTNVAIPAGIITYLCFISYAPLADGSLMDTGDRVQIVLTLLLTAVTFKNMVASLTPQISYFTTLDQYVFFCFIISCLVAIENALFPVFVDFFPRRESWQENSLLAISGGLFTVVNVVWALYVTVCVKLRKRASGALIKVHETIKVISASIPPEHREAVLHEYMERFDFYNWETPRICCSEFGYLFVQLPDDESPHTELIDERVAFHTASRQKAERELDAYKEIYEKLNPSGSLLYSSGPDSERPLQAARPNEAFLAGGGGRDRRHSVAAPKSPVAPRARTDTQINLTIEASQAWSSVVVNDTLTIEYVSTDIETKGIQYDLHLDLATPIPETSLANAEFLALTWPMGGIWKIVRLSNNNQRVHCTSMREAELTMEEVAELRERIAMSREKLFALEALNSDEFPLFNWKMQLGEWRDNPHWFIHDVLPPQNIPPGPLTAHLMAGISPFQVQIEVNSLTSVDTVEQTFTADMTWEITVPGITTIREDSVLGELMTILEFDPEVFEFTNINSTQDVRDLYYCITPAGSVHFTDNTGLSVPVERTTEPLNHVKIIRRIVATFSEEMTVYSFPIDQQKLTFSFSTGVGMRESLRITSGPLDAGTFAISNYKLGNVFDVVYHDKIFVGDIDAEGVKKMIRFEVMLERRPGYYVTNVAIPAAIITYLCFISYTTRADGTLVETGDRFQIVLTLLLTAVTFKNQVASLIPRISYFTTLDKYVFFCFIIACVVVLENALSSRGQVLLRTKQLAGEEFVVVLHRLLHFGQCRVGGSSCSFHQNPKAHVKGIPAEHREALLHEYLDSCSYQNWAISKICSAEFGYLHVQLPEDEPQRTKNIEKRQKLHDITRHKMEDKLDTLKGMYAKLNPTGSPPKPQETFDTGRAQPLRLSGHTAGARKRIKSQTPYHLMS</sequence>
<feature type="transmembrane region" description="Helical" evidence="4">
    <location>
        <begin position="1030"/>
        <end position="1051"/>
    </location>
</feature>
<dbReference type="GO" id="GO:0016020">
    <property type="term" value="C:membrane"/>
    <property type="evidence" value="ECO:0007669"/>
    <property type="project" value="UniProtKB-SubCell"/>
</dbReference>
<dbReference type="SUPFAM" id="SSF90112">
    <property type="entry name" value="Neurotransmitter-gated ion-channel transmembrane pore"/>
    <property type="match status" value="2"/>
</dbReference>
<dbReference type="EMBL" id="JASMQC010000002">
    <property type="protein sequence ID" value="KAK1947090.1"/>
    <property type="molecule type" value="Genomic_DNA"/>
</dbReference>
<feature type="region of interest" description="Disordered" evidence="3">
    <location>
        <begin position="642"/>
        <end position="664"/>
    </location>
</feature>
<accession>A0AAD9LRJ2</accession>
<feature type="transmembrane region" description="Helical" evidence="4">
    <location>
        <begin position="420"/>
        <end position="441"/>
    </location>
</feature>
<dbReference type="Gene3D" id="2.70.170.10">
    <property type="entry name" value="Neurotransmitter-gated ion-channel ligand-binding domain"/>
    <property type="match status" value="2"/>
</dbReference>
<reference evidence="6" key="1">
    <citation type="submission" date="2023-08" db="EMBL/GenBank/DDBJ databases">
        <title>Reference Genome Resource for the Citrus Pathogen Phytophthora citrophthora.</title>
        <authorList>
            <person name="Moller H."/>
            <person name="Coetzee B."/>
            <person name="Rose L.J."/>
            <person name="Van Niekerk J.M."/>
        </authorList>
    </citation>
    <scope>NUCLEOTIDE SEQUENCE</scope>
    <source>
        <strain evidence="6">STE-U-9442</strain>
    </source>
</reference>
<dbReference type="InterPro" id="IPR038050">
    <property type="entry name" value="Neuro_actylchol_rec"/>
</dbReference>
<dbReference type="Pfam" id="PF02932">
    <property type="entry name" value="Neur_chan_memb"/>
    <property type="match status" value="1"/>
</dbReference>
<evidence type="ECO:0000256" key="4">
    <source>
        <dbReference type="SAM" id="Phobius"/>
    </source>
</evidence>
<name>A0AAD9LRJ2_9STRA</name>
<keyword evidence="2" id="KW-0175">Coiled coil</keyword>
<keyword evidence="4" id="KW-1133">Transmembrane helix</keyword>
<keyword evidence="7" id="KW-1185">Reference proteome</keyword>
<dbReference type="PANTHER" id="PTHR18945">
    <property type="entry name" value="NEUROTRANSMITTER GATED ION CHANNEL"/>
    <property type="match status" value="1"/>
</dbReference>
<evidence type="ECO:0000256" key="3">
    <source>
        <dbReference type="SAM" id="MobiDB-lite"/>
    </source>
</evidence>
<feature type="transmembrane region" description="Helical" evidence="4">
    <location>
        <begin position="1066"/>
        <end position="1087"/>
    </location>
</feature>
<comment type="subcellular location">
    <subcellularLocation>
        <location evidence="1">Membrane</location>
        <topology evidence="1">Multi-pass membrane protein</topology>
    </subcellularLocation>
</comment>
<feature type="transmembrane region" description="Helical" evidence="4">
    <location>
        <begin position="1099"/>
        <end position="1116"/>
    </location>
</feature>
<dbReference type="InterPro" id="IPR006029">
    <property type="entry name" value="Neurotrans-gated_channel_TM"/>
</dbReference>
<feature type="transmembrane region" description="Helical" evidence="4">
    <location>
        <begin position="384"/>
        <end position="408"/>
    </location>
</feature>
<evidence type="ECO:0000256" key="2">
    <source>
        <dbReference type="SAM" id="Coils"/>
    </source>
</evidence>
<feature type="region of interest" description="Disordered" evidence="3">
    <location>
        <begin position="1245"/>
        <end position="1288"/>
    </location>
</feature>
<dbReference type="Gene3D" id="1.20.58.390">
    <property type="entry name" value="Neurotransmitter-gated ion-channel transmembrane domain"/>
    <property type="match status" value="2"/>
</dbReference>
<evidence type="ECO:0000259" key="5">
    <source>
        <dbReference type="Pfam" id="PF02932"/>
    </source>
</evidence>
<feature type="transmembrane region" description="Helical" evidence="4">
    <location>
        <begin position="487"/>
        <end position="507"/>
    </location>
</feature>
<dbReference type="GO" id="GO:0004888">
    <property type="term" value="F:transmembrane signaling receptor activity"/>
    <property type="evidence" value="ECO:0007669"/>
    <property type="project" value="InterPro"/>
</dbReference>
<dbReference type="InterPro" id="IPR006201">
    <property type="entry name" value="Neur_channel"/>
</dbReference>
<keyword evidence="6" id="KW-0675">Receptor</keyword>
<evidence type="ECO:0000313" key="6">
    <source>
        <dbReference type="EMBL" id="KAK1947090.1"/>
    </source>
</evidence>
<keyword evidence="4" id="KW-0812">Transmembrane</keyword>
<feature type="coiled-coil region" evidence="2">
    <location>
        <begin position="756"/>
        <end position="783"/>
    </location>
</feature>
<gene>
    <name evidence="6" type="ORF">P3T76_001100</name>
</gene>
<organism evidence="6 7">
    <name type="scientific">Phytophthora citrophthora</name>
    <dbReference type="NCBI Taxonomy" id="4793"/>
    <lineage>
        <taxon>Eukaryota</taxon>
        <taxon>Sar</taxon>
        <taxon>Stramenopiles</taxon>
        <taxon>Oomycota</taxon>
        <taxon>Peronosporomycetes</taxon>
        <taxon>Peronosporales</taxon>
        <taxon>Peronosporaceae</taxon>
        <taxon>Phytophthora</taxon>
    </lineage>
</organism>
<dbReference type="GO" id="GO:0005230">
    <property type="term" value="F:extracellular ligand-gated monoatomic ion channel activity"/>
    <property type="evidence" value="ECO:0007669"/>
    <property type="project" value="InterPro"/>
</dbReference>
<feature type="transmembrane region" description="Helical" evidence="4">
    <location>
        <begin position="453"/>
        <end position="475"/>
    </location>
</feature>
<dbReference type="InterPro" id="IPR036719">
    <property type="entry name" value="Neuro-gated_channel_TM_sf"/>
</dbReference>
<protein>
    <submittedName>
        <fullName evidence="6">Gamma-aminobutyric acid receptor subunit beta</fullName>
    </submittedName>
</protein>
<dbReference type="InterPro" id="IPR036734">
    <property type="entry name" value="Neur_chan_lig-bd_sf"/>
</dbReference>
<proteinExistence type="predicted"/>
<comment type="caution">
    <text evidence="6">The sequence shown here is derived from an EMBL/GenBank/DDBJ whole genome shotgun (WGS) entry which is preliminary data.</text>
</comment>
<dbReference type="Proteomes" id="UP001259832">
    <property type="component" value="Unassembled WGS sequence"/>
</dbReference>